<keyword evidence="1" id="KW-0456">Lyase</keyword>
<dbReference type="InterPro" id="IPR040442">
    <property type="entry name" value="Pyrv_kinase-like_dom_sf"/>
</dbReference>
<dbReference type="Proteomes" id="UP000245631">
    <property type="component" value="Unassembled WGS sequence"/>
</dbReference>
<dbReference type="SUPFAM" id="SSF51621">
    <property type="entry name" value="Phosphoenolpyruvate/pyruvate domain"/>
    <property type="match status" value="1"/>
</dbReference>
<dbReference type="CDD" id="cd00377">
    <property type="entry name" value="ICL_PEPM"/>
    <property type="match status" value="1"/>
</dbReference>
<comment type="caution">
    <text evidence="1">The sequence shown here is derived from an EMBL/GenBank/DDBJ whole genome shotgun (WGS) entry which is preliminary data.</text>
</comment>
<proteinExistence type="predicted"/>
<evidence type="ECO:0000313" key="2">
    <source>
        <dbReference type="Proteomes" id="UP000245631"/>
    </source>
</evidence>
<gene>
    <name evidence="1" type="ORF">C8D77_113115</name>
</gene>
<dbReference type="AlphaFoldDB" id="A0A8E2W7M4"/>
<dbReference type="InterPro" id="IPR015813">
    <property type="entry name" value="Pyrv/PenolPyrv_kinase-like_dom"/>
</dbReference>
<dbReference type="Gene3D" id="6.10.250.2750">
    <property type="match status" value="1"/>
</dbReference>
<dbReference type="EMBL" id="QGGH01000013">
    <property type="protein sequence ID" value="PWJ88026.1"/>
    <property type="molecule type" value="Genomic_DNA"/>
</dbReference>
<reference evidence="1 2" key="1">
    <citation type="submission" date="2018-05" db="EMBL/GenBank/DDBJ databases">
        <title>Genomic Encyclopedia of Type Strains, Phase IV (KMG-IV): sequencing the most valuable type-strain genomes for metagenomic binning, comparative biology and taxonomic classification.</title>
        <authorList>
            <person name="Goeker M."/>
        </authorList>
    </citation>
    <scope>NUCLEOTIDE SEQUENCE [LARGE SCALE GENOMIC DNA]</scope>
    <source>
        <strain evidence="1 2">DSM 2626</strain>
    </source>
</reference>
<dbReference type="Pfam" id="PF13714">
    <property type="entry name" value="PEP_mutase"/>
    <property type="match status" value="1"/>
</dbReference>
<protein>
    <submittedName>
        <fullName evidence="1">2-methylisocitrate lyase-like PEP mutase family enzyme</fullName>
    </submittedName>
</protein>
<dbReference type="PANTHER" id="PTHR42905:SF16">
    <property type="entry name" value="CARBOXYPHOSPHONOENOLPYRUVATE PHOSPHONOMUTASE-LIKE PROTEIN (AFU_ORTHOLOGUE AFUA_5G07230)"/>
    <property type="match status" value="1"/>
</dbReference>
<dbReference type="Gene3D" id="3.20.20.60">
    <property type="entry name" value="Phosphoenolpyruvate-binding domains"/>
    <property type="match status" value="1"/>
</dbReference>
<dbReference type="GO" id="GO:0016829">
    <property type="term" value="F:lyase activity"/>
    <property type="evidence" value="ECO:0007669"/>
    <property type="project" value="UniProtKB-KW"/>
</dbReference>
<accession>A0A8E2W7M4</accession>
<evidence type="ECO:0000313" key="1">
    <source>
        <dbReference type="EMBL" id="PWJ88026.1"/>
    </source>
</evidence>
<name>A0A8E2W7M4_RHILI</name>
<dbReference type="PANTHER" id="PTHR42905">
    <property type="entry name" value="PHOSPHOENOLPYRUVATE CARBOXYLASE"/>
    <property type="match status" value="1"/>
</dbReference>
<sequence>MATQIDKAKAFKALHSTERGFVMPNAWDAGSAVVLAEGGVQAIGTTSAGIAFSLGKPDFDIRDAGCALTREEMFQRLRQIVDAIVLPVNGDLEDGYGRDTQSVAETIRLAIAVGLAGGNIEDNNPRTEGLYEEGLAVERIRAARVAIEASGGAFVLNAKIDAFLVGVPDPLETAIRRANLFLEAGADCVYPCGPNDLDTIKTLVREINGPVNIVIGWGTVPLSVPVLLDIGVKRVSLGGSIARSALGLVRRSVRELCDQGTINFAADQIGQQELNALFSR</sequence>
<dbReference type="InterPro" id="IPR039556">
    <property type="entry name" value="ICL/PEPM"/>
</dbReference>
<dbReference type="RefSeq" id="WP_109671100.1">
    <property type="nucleotide sequence ID" value="NZ_QGGH01000013.1"/>
</dbReference>
<dbReference type="GeneID" id="61055226"/>
<organism evidence="1 2">
    <name type="scientific">Rhizobium loti</name>
    <name type="common">Mesorhizobium loti</name>
    <dbReference type="NCBI Taxonomy" id="381"/>
    <lineage>
        <taxon>Bacteria</taxon>
        <taxon>Pseudomonadati</taxon>
        <taxon>Pseudomonadota</taxon>
        <taxon>Alphaproteobacteria</taxon>
        <taxon>Hyphomicrobiales</taxon>
        <taxon>Phyllobacteriaceae</taxon>
        <taxon>Mesorhizobium</taxon>
    </lineage>
</organism>